<keyword evidence="5" id="KW-1185">Reference proteome</keyword>
<dbReference type="eggNOG" id="arCOG05176">
    <property type="taxonomic scope" value="Archaea"/>
</dbReference>
<dbReference type="SUPFAM" id="SSF56801">
    <property type="entry name" value="Acetyl-CoA synthetase-like"/>
    <property type="match status" value="1"/>
</dbReference>
<dbReference type="InterPro" id="IPR029058">
    <property type="entry name" value="AB_hydrolase_fold"/>
</dbReference>
<dbReference type="InterPro" id="IPR023213">
    <property type="entry name" value="CAT-like_dom_sf"/>
</dbReference>
<dbReference type="STRING" id="304371.MCP_0233"/>
<dbReference type="KEGG" id="mpd:MCP_0233"/>
<evidence type="ECO:0000256" key="1">
    <source>
        <dbReference type="ARBA" id="ARBA00022450"/>
    </source>
</evidence>
<dbReference type="InterPro" id="IPR025110">
    <property type="entry name" value="AMP-bd_C"/>
</dbReference>
<gene>
    <name evidence="4" type="ordered locus">MCP_0233</name>
</gene>
<dbReference type="GO" id="GO:0003824">
    <property type="term" value="F:catalytic activity"/>
    <property type="evidence" value="ECO:0007669"/>
    <property type="project" value="InterPro"/>
</dbReference>
<dbReference type="CDD" id="cd12117">
    <property type="entry name" value="A_NRPS_Srf_like"/>
    <property type="match status" value="1"/>
</dbReference>
<dbReference type="Gene3D" id="1.10.1200.10">
    <property type="entry name" value="ACP-like"/>
    <property type="match status" value="1"/>
</dbReference>
<dbReference type="InterPro" id="IPR009081">
    <property type="entry name" value="PP-bd_ACP"/>
</dbReference>
<evidence type="ECO:0000259" key="3">
    <source>
        <dbReference type="PROSITE" id="PS50075"/>
    </source>
</evidence>
<dbReference type="Gene3D" id="3.30.559.10">
    <property type="entry name" value="Chloramphenicol acetyltransferase-like domain"/>
    <property type="match status" value="1"/>
</dbReference>
<dbReference type="PANTHER" id="PTHR45527">
    <property type="entry name" value="NONRIBOSOMAL PEPTIDE SYNTHETASE"/>
    <property type="match status" value="1"/>
</dbReference>
<proteinExistence type="predicted"/>
<dbReference type="InterPro" id="IPR020802">
    <property type="entry name" value="TesA-like"/>
</dbReference>
<feature type="domain" description="Carrier" evidence="3">
    <location>
        <begin position="971"/>
        <end position="1046"/>
    </location>
</feature>
<dbReference type="InterPro" id="IPR006162">
    <property type="entry name" value="Ppantetheine_attach_site"/>
</dbReference>
<dbReference type="OrthoDB" id="193284at2157"/>
<dbReference type="GO" id="GO:0043041">
    <property type="term" value="P:amino acid activation for nonribosomal peptide biosynthetic process"/>
    <property type="evidence" value="ECO:0007669"/>
    <property type="project" value="TreeGrafter"/>
</dbReference>
<dbReference type="GO" id="GO:0031177">
    <property type="term" value="F:phosphopantetheine binding"/>
    <property type="evidence" value="ECO:0007669"/>
    <property type="project" value="InterPro"/>
</dbReference>
<dbReference type="PANTHER" id="PTHR45527:SF1">
    <property type="entry name" value="FATTY ACID SYNTHASE"/>
    <property type="match status" value="1"/>
</dbReference>
<dbReference type="PROSITE" id="PS00455">
    <property type="entry name" value="AMP_BINDING"/>
    <property type="match status" value="1"/>
</dbReference>
<dbReference type="Gene3D" id="2.30.38.10">
    <property type="entry name" value="Luciferase, Domain 3"/>
    <property type="match status" value="1"/>
</dbReference>
<evidence type="ECO:0000256" key="2">
    <source>
        <dbReference type="ARBA" id="ARBA00022553"/>
    </source>
</evidence>
<dbReference type="Gene3D" id="3.30.559.30">
    <property type="entry name" value="Nonribosomal peptide synthetase, condensation domain"/>
    <property type="match status" value="1"/>
</dbReference>
<dbReference type="InterPro" id="IPR001031">
    <property type="entry name" value="Thioesterase"/>
</dbReference>
<evidence type="ECO:0000313" key="5">
    <source>
        <dbReference type="Proteomes" id="UP000001882"/>
    </source>
</evidence>
<dbReference type="SMART" id="SM00824">
    <property type="entry name" value="PKS_TE"/>
    <property type="match status" value="1"/>
</dbReference>
<dbReference type="PROSITE" id="PS50075">
    <property type="entry name" value="CARRIER"/>
    <property type="match status" value="1"/>
</dbReference>
<dbReference type="eggNOG" id="arCOG01648">
    <property type="taxonomic scope" value="Archaea"/>
</dbReference>
<accession>D1YV33</accession>
<dbReference type="Pfam" id="PF00550">
    <property type="entry name" value="PP-binding"/>
    <property type="match status" value="1"/>
</dbReference>
<dbReference type="SUPFAM" id="SSF47336">
    <property type="entry name" value="ACP-like"/>
    <property type="match status" value="1"/>
</dbReference>
<dbReference type="Pfam" id="PF00975">
    <property type="entry name" value="Thioesterase"/>
    <property type="match status" value="1"/>
</dbReference>
<reference evidence="4 5" key="2">
    <citation type="journal article" date="2008" name="Int. J. Syst. Evol. Microbiol.">
        <title>Methanocella paludicola gen. nov., sp. nov., a methane-producing archaeon, the first isolate of the lineage 'Rice Cluster I', and proposal of the new archaeal order Methanocellales ord. nov.</title>
        <authorList>
            <person name="Sakai S."/>
            <person name="Imachi H."/>
            <person name="Hanada S."/>
            <person name="Ohashi A."/>
            <person name="Harada H."/>
            <person name="Kamagata Y."/>
        </authorList>
    </citation>
    <scope>NUCLEOTIDE SEQUENCE [LARGE SCALE GENOMIC DNA]</scope>
    <source>
        <strain evidence="5">DSM 17711 / JCM 13418 / NBRC 101707 / SANAE</strain>
    </source>
</reference>
<dbReference type="PATRIC" id="fig|304371.9.peg.240"/>
<protein>
    <submittedName>
        <fullName evidence="4">Peptide synthetase</fullName>
    </submittedName>
</protein>
<dbReference type="GO" id="GO:0005737">
    <property type="term" value="C:cytoplasm"/>
    <property type="evidence" value="ECO:0007669"/>
    <property type="project" value="TreeGrafter"/>
</dbReference>
<dbReference type="Gene3D" id="3.30.300.30">
    <property type="match status" value="1"/>
</dbReference>
<organism evidence="4 5">
    <name type="scientific">Methanocella paludicola (strain DSM 17711 / JCM 13418 / NBRC 101707 / SANAE)</name>
    <dbReference type="NCBI Taxonomy" id="304371"/>
    <lineage>
        <taxon>Archaea</taxon>
        <taxon>Methanobacteriati</taxon>
        <taxon>Methanobacteriota</taxon>
        <taxon>Stenosarchaea group</taxon>
        <taxon>Methanomicrobia</taxon>
        <taxon>Methanocellales</taxon>
        <taxon>Methanocellaceae</taxon>
        <taxon>Methanocella</taxon>
    </lineage>
</organism>
<dbReference type="Pfam" id="PF13193">
    <property type="entry name" value="AMP-binding_C"/>
    <property type="match status" value="1"/>
</dbReference>
<reference evidence="5" key="3">
    <citation type="journal article" date="2011" name="PLoS ONE">
        <title>Genome sequence of a mesophilic hydrogenotrophic methanogen Methanocella paludicola, the first cultivated representative of the order Methanocellales.</title>
        <authorList>
            <person name="Sakai S."/>
            <person name="Takaki Y."/>
            <person name="Shimamura S."/>
            <person name="Sekine M."/>
            <person name="Tajima T."/>
            <person name="Kosugi H."/>
            <person name="Ichikawa N."/>
            <person name="Tasumi E."/>
            <person name="Hiraki A.T."/>
            <person name="Shimizu A."/>
            <person name="Kato Y."/>
            <person name="Nishiko R."/>
            <person name="Mori K."/>
            <person name="Fujita N."/>
            <person name="Imachi H."/>
            <person name="Takai K."/>
        </authorList>
    </citation>
    <scope>NUCLEOTIDE SEQUENCE [LARGE SCALE GENOMIC DNA]</scope>
    <source>
        <strain evidence="5">DSM 17711 / JCM 13418 / NBRC 101707 / SANAE</strain>
    </source>
</reference>
<dbReference type="SMART" id="SM00823">
    <property type="entry name" value="PKS_PP"/>
    <property type="match status" value="1"/>
</dbReference>
<dbReference type="PROSITE" id="PS00012">
    <property type="entry name" value="PHOSPHOPANTETHEINE"/>
    <property type="match status" value="1"/>
</dbReference>
<dbReference type="FunFam" id="1.10.1200.10:FF:000005">
    <property type="entry name" value="Nonribosomal peptide synthetase 1"/>
    <property type="match status" value="1"/>
</dbReference>
<dbReference type="GO" id="GO:0044550">
    <property type="term" value="P:secondary metabolite biosynthetic process"/>
    <property type="evidence" value="ECO:0007669"/>
    <property type="project" value="TreeGrafter"/>
</dbReference>
<dbReference type="SUPFAM" id="SSF53474">
    <property type="entry name" value="alpha/beta-Hydrolases"/>
    <property type="match status" value="1"/>
</dbReference>
<keyword evidence="2" id="KW-0597">Phosphoprotein</keyword>
<dbReference type="NCBIfam" id="TIGR01733">
    <property type="entry name" value="AA-adenyl-dom"/>
    <property type="match status" value="1"/>
</dbReference>
<dbReference type="Gene3D" id="3.40.50.980">
    <property type="match status" value="2"/>
</dbReference>
<dbReference type="InterPro" id="IPR045851">
    <property type="entry name" value="AMP-bd_C_sf"/>
</dbReference>
<dbReference type="Pfam" id="PF00668">
    <property type="entry name" value="Condensation"/>
    <property type="match status" value="1"/>
</dbReference>
<dbReference type="SUPFAM" id="SSF52777">
    <property type="entry name" value="CoA-dependent acyltransferases"/>
    <property type="match status" value="2"/>
</dbReference>
<name>D1YV33_METPS</name>
<dbReference type="InterPro" id="IPR036736">
    <property type="entry name" value="ACP-like_sf"/>
</dbReference>
<dbReference type="InterPro" id="IPR010071">
    <property type="entry name" value="AA_adenyl_dom"/>
</dbReference>
<dbReference type="RefSeq" id="WP_012898985.1">
    <property type="nucleotide sequence ID" value="NC_013665.1"/>
</dbReference>
<dbReference type="InParanoid" id="D1YV33"/>
<dbReference type="InterPro" id="IPR000873">
    <property type="entry name" value="AMP-dep_synth/lig_dom"/>
</dbReference>
<dbReference type="eggNOG" id="arCOG00856">
    <property type="taxonomic scope" value="Archaea"/>
</dbReference>
<dbReference type="InterPro" id="IPR001242">
    <property type="entry name" value="Condensation_dom"/>
</dbReference>
<dbReference type="Pfam" id="PF00501">
    <property type="entry name" value="AMP-binding"/>
    <property type="match status" value="1"/>
</dbReference>
<reference evidence="4 5" key="1">
    <citation type="journal article" date="2007" name="Appl. Environ. Microbiol.">
        <title>Isolation of key methanogens for global methane emission from rice paddy fields: a novel isolate affiliated with the clone cluster rice cluster I.</title>
        <authorList>
            <person name="Sakai S."/>
            <person name="Imachi H."/>
            <person name="Sekiguchi Y."/>
            <person name="Ohashi A."/>
            <person name="Harada H."/>
            <person name="Kamagata Y."/>
        </authorList>
    </citation>
    <scope>NUCLEOTIDE SEQUENCE [LARGE SCALE GENOMIC DNA]</scope>
    <source>
        <strain evidence="5">DSM 17711 / JCM 13418 / NBRC 101707 / SANAE</strain>
    </source>
</reference>
<dbReference type="InterPro" id="IPR020806">
    <property type="entry name" value="PKS_PP-bd"/>
</dbReference>
<evidence type="ECO:0000313" key="4">
    <source>
        <dbReference type="EMBL" id="BAI60305.1"/>
    </source>
</evidence>
<dbReference type="InterPro" id="IPR020845">
    <property type="entry name" value="AMP-binding_CS"/>
</dbReference>
<keyword evidence="1" id="KW-0596">Phosphopantetheine</keyword>
<dbReference type="Gene3D" id="3.40.50.1820">
    <property type="entry name" value="alpha/beta hydrolase"/>
    <property type="match status" value="1"/>
</dbReference>
<dbReference type="Proteomes" id="UP000001882">
    <property type="component" value="Chromosome"/>
</dbReference>
<dbReference type="FunFam" id="2.30.38.10:FF:000001">
    <property type="entry name" value="Non-ribosomal peptide synthetase PvdI"/>
    <property type="match status" value="1"/>
</dbReference>
<dbReference type="FunFam" id="3.40.50.980:FF:000001">
    <property type="entry name" value="Non-ribosomal peptide synthetase"/>
    <property type="match status" value="1"/>
</dbReference>
<dbReference type="GeneID" id="8680367"/>
<dbReference type="CDD" id="cd19531">
    <property type="entry name" value="LCL_NRPS-like"/>
    <property type="match status" value="1"/>
</dbReference>
<sequence length="1335" mass="148131">MDERQRIKPRVKDGPILASFAQQRMWFLEQMDPDNAIYNQLNALLIRGQPDIGVLGRCLDEVMRRHEALRTNLIIENGQVLQHISPPKALDLHIVDLSGLSPVEAMAEAERLAVVEAKRPFDLGNEPLIRARLFKLSDGEHLLTFVTHHAIFDGWSVNIFMSELAVLYGAVRESRPLPPEPALQYADYAVWQRERYDRGDFDEQLRYWQDKLGGDLPFLELPADRPCPPAQSFDGAVYTCDIPGDVADALKALARSERATLFMVLLAAYNVLLYRHTGQNDIVVGCPIAGRHYLEIEDNIGLFVNTLPMRNRLSGDMPFIELARSVRKTALEAYSNQDIPFDKLVETLPLDRQPSRPPVFQTLFQMRNFPGRDIMVSDIFFERHFFNYSTAKVDLTFEVTETKAGLSCRLVYPVAIFDERTIALLADHWLVLLRSIVQDPGQPIGRLAMLTPGERRLIVHEWNDTKADYPVKAVSRIFEERARASPDTVAVAHDNERLTYEELNARANRLARHMDISPGATVVIYMERSIEMVICELAVLKAGGVYVPVDPSDPRPRTELMLKDSHAGLILVKTPPSGLQLPDECRMICLEAEREAIGLLQDGNLAVSPSVKSTAYIMYTSGSTGQPKGVRVPHRGICRLVINTNYVHMSPGDTVAHISNPAFDASTFEVWGALLNGARLAIFDRDTVLTPDMFAAHIAEEHVDTLFVTAQLFNLYSREAPGAFKSVRDLLVGGDVVEPTPVKRVLEHGRPRRLLNAYGPTENTTFSTWYLIREPVENSIPIGRPISNTTAYVLDEYLEPVPVGVTGEIYLGGDGVSQGYHGRPDLNASAFVPDPFCSGSMLYRTGDLGRYLPDGNIRFLGRRDSQVKIRGFRVEAGEVNALLGAHPSVKASLIAVNEVRGERQLVAYVVPLDGRGIEEGDLREHMRAKLPEYMIPVAFIPIETIPLTPTGKVDYLALPVPGDLSHGNGGELRDELEYELAEIWEDVLGIDNAGTDDNFFGLGGHSLKAITLCARIGEKLHVKLPVNTIFLAPTIGRMARAIRELKTFNPPLLIKNGPVRPPLFCIIAIGGTLAEYAPMAAEFEKGRQVYALQMPWHDEGLVPGSIEELARRLIEDVKAVQPHGPYNLLGYCAGGAVAYEMAARLRSAGEEIGFLGLIDLVPPGYHYRLDSRSLKILAGRFPIVLSNIALAPPGQRLARIWGIPAMAGQFLSNLAHREPGDGSRAARSYPEWLMAMPGPYHETTLAAFEIYKKYVFRPYAGDVVLFFSRKTADNFKDALYAGPALGWEKYVDGALKVHVVPGDHETMTRPPSAKELARAVEEYLATDKSPGGGAT</sequence>
<dbReference type="EMBL" id="AP011532">
    <property type="protein sequence ID" value="BAI60305.1"/>
    <property type="molecule type" value="Genomic_DNA"/>
</dbReference>